<evidence type="ECO:0000259" key="10">
    <source>
        <dbReference type="PROSITE" id="PS50222"/>
    </source>
</evidence>
<keyword evidence="4 8" id="KW-0812">Transmembrane</keyword>
<sequence>MSDGTRKIKTAKNGGEDEIKLHELFKLVDKNQDYEIGVEELIQALGRIGVKTQEKRMEIARRILKESGSENRITFKQFSKYVLEPQQNKLRLLFKHIDSDQSGSFDAKELIRYFKNHGIAVGPEEAKQIDSDGSLEISWDEWRSYFLMNLYVLDISDDAQEMLGHWRSVTHVMNVVVDDSLFIPPYIPNDAWFPMFVATGIAGAFAKTLTAPFDRMKTVMQYLGSQEQIGLIDGYKYLIKEGGMESLWRGNGMSILKCMPDYVGKFTAFEQIKILLNRIHGKDEKSDLKGIERYLAGSAAGIIGITSTYPLDVLRIRLILRRSGEFTGIFDAVKKIYRNEGLRAFGRGYPLSLFYIMPASGINFGLYEVQIDFDSLLNGTIVLSRITPARHTDSPELPQIG</sequence>
<evidence type="ECO:0000256" key="9">
    <source>
        <dbReference type="RuleBase" id="RU000488"/>
    </source>
</evidence>
<dbReference type="GO" id="GO:0005743">
    <property type="term" value="C:mitochondrial inner membrane"/>
    <property type="evidence" value="ECO:0007669"/>
    <property type="project" value="UniProtKB-SubCell"/>
</dbReference>
<dbReference type="AlphaFoldDB" id="A0A813WK56"/>
<dbReference type="InterPro" id="IPR011992">
    <property type="entry name" value="EF-hand-dom_pair"/>
</dbReference>
<protein>
    <recommendedName>
        <fullName evidence="10">EF-hand domain-containing protein</fullName>
    </recommendedName>
</protein>
<feature type="domain" description="EF-hand" evidence="10">
    <location>
        <begin position="85"/>
        <end position="120"/>
    </location>
</feature>
<dbReference type="PANTHER" id="PTHR24089">
    <property type="entry name" value="SOLUTE CARRIER FAMILY 25"/>
    <property type="match status" value="1"/>
</dbReference>
<comment type="similarity">
    <text evidence="2 9">Belongs to the mitochondrial carrier (TC 2.A.29) family.</text>
</comment>
<dbReference type="Pfam" id="PF00153">
    <property type="entry name" value="Mito_carr"/>
    <property type="match status" value="2"/>
</dbReference>
<dbReference type="SMART" id="SM00054">
    <property type="entry name" value="EFh"/>
    <property type="match status" value="2"/>
</dbReference>
<evidence type="ECO:0000256" key="5">
    <source>
        <dbReference type="ARBA" id="ARBA00022737"/>
    </source>
</evidence>
<evidence type="ECO:0000256" key="8">
    <source>
        <dbReference type="PROSITE-ProRule" id="PRU00282"/>
    </source>
</evidence>
<dbReference type="PRINTS" id="PR00926">
    <property type="entry name" value="MITOCARRIER"/>
</dbReference>
<feature type="repeat" description="Solcar" evidence="8">
    <location>
        <begin position="190"/>
        <end position="275"/>
    </location>
</feature>
<evidence type="ECO:0000313" key="13">
    <source>
        <dbReference type="Proteomes" id="UP000663829"/>
    </source>
</evidence>
<dbReference type="OrthoDB" id="270584at2759"/>
<keyword evidence="3 9" id="KW-0813">Transport</keyword>
<name>A0A813WK56_9BILA</name>
<evidence type="ECO:0000313" key="12">
    <source>
        <dbReference type="EMBL" id="CAF3639518.1"/>
    </source>
</evidence>
<dbReference type="GO" id="GO:0005509">
    <property type="term" value="F:calcium ion binding"/>
    <property type="evidence" value="ECO:0007669"/>
    <property type="project" value="InterPro"/>
</dbReference>
<dbReference type="Gene3D" id="1.10.238.10">
    <property type="entry name" value="EF-hand"/>
    <property type="match status" value="1"/>
</dbReference>
<evidence type="ECO:0000256" key="3">
    <source>
        <dbReference type="ARBA" id="ARBA00022448"/>
    </source>
</evidence>
<dbReference type="PROSITE" id="PS50222">
    <property type="entry name" value="EF_HAND_2"/>
    <property type="match status" value="2"/>
</dbReference>
<proteinExistence type="inferred from homology"/>
<keyword evidence="6" id="KW-1133">Transmembrane helix</keyword>
<dbReference type="InterPro" id="IPR002067">
    <property type="entry name" value="MCP"/>
</dbReference>
<dbReference type="PROSITE" id="PS50920">
    <property type="entry name" value="SOLCAR"/>
    <property type="match status" value="2"/>
</dbReference>
<reference evidence="11" key="1">
    <citation type="submission" date="2021-02" db="EMBL/GenBank/DDBJ databases">
        <authorList>
            <person name="Nowell W R."/>
        </authorList>
    </citation>
    <scope>NUCLEOTIDE SEQUENCE</scope>
</reference>
<dbReference type="GO" id="GO:0055085">
    <property type="term" value="P:transmembrane transport"/>
    <property type="evidence" value="ECO:0007669"/>
    <property type="project" value="InterPro"/>
</dbReference>
<comment type="caution">
    <text evidence="11">The sequence shown here is derived from an EMBL/GenBank/DDBJ whole genome shotgun (WGS) entry which is preliminary data.</text>
</comment>
<dbReference type="Proteomes" id="UP000663829">
    <property type="component" value="Unassembled WGS sequence"/>
</dbReference>
<dbReference type="EMBL" id="CAJNOQ010000928">
    <property type="protein sequence ID" value="CAF0851898.1"/>
    <property type="molecule type" value="Genomic_DNA"/>
</dbReference>
<evidence type="ECO:0000313" key="11">
    <source>
        <dbReference type="EMBL" id="CAF0851898.1"/>
    </source>
</evidence>
<keyword evidence="5" id="KW-0677">Repeat</keyword>
<keyword evidence="7 8" id="KW-0472">Membrane</keyword>
<feature type="repeat" description="Solcar" evidence="8">
    <location>
        <begin position="288"/>
        <end position="373"/>
    </location>
</feature>
<feature type="domain" description="EF-hand" evidence="10">
    <location>
        <begin position="16"/>
        <end position="51"/>
    </location>
</feature>
<dbReference type="SUPFAM" id="SSF47473">
    <property type="entry name" value="EF-hand"/>
    <property type="match status" value="1"/>
</dbReference>
<gene>
    <name evidence="11" type="ORF">GPM918_LOCUS6117</name>
    <name evidence="12" type="ORF">SRO942_LOCUS6117</name>
</gene>
<dbReference type="Gene3D" id="1.50.40.10">
    <property type="entry name" value="Mitochondrial carrier domain"/>
    <property type="match status" value="1"/>
</dbReference>
<evidence type="ECO:0000256" key="4">
    <source>
        <dbReference type="ARBA" id="ARBA00022692"/>
    </source>
</evidence>
<evidence type="ECO:0000256" key="6">
    <source>
        <dbReference type="ARBA" id="ARBA00022989"/>
    </source>
</evidence>
<dbReference type="EMBL" id="CAJOBC010000928">
    <property type="protein sequence ID" value="CAF3639518.1"/>
    <property type="molecule type" value="Genomic_DNA"/>
</dbReference>
<comment type="subcellular location">
    <subcellularLocation>
        <location evidence="1">Mitochondrion inner membrane</location>
        <topology evidence="1">Multi-pass membrane protein</topology>
    </subcellularLocation>
</comment>
<accession>A0A813WK56</accession>
<evidence type="ECO:0000256" key="2">
    <source>
        <dbReference type="ARBA" id="ARBA00006375"/>
    </source>
</evidence>
<keyword evidence="13" id="KW-1185">Reference proteome</keyword>
<evidence type="ECO:0000256" key="7">
    <source>
        <dbReference type="ARBA" id="ARBA00023136"/>
    </source>
</evidence>
<dbReference type="CDD" id="cd00051">
    <property type="entry name" value="EFh"/>
    <property type="match status" value="1"/>
</dbReference>
<dbReference type="InterPro" id="IPR018108">
    <property type="entry name" value="MCP_transmembrane"/>
</dbReference>
<organism evidence="11 13">
    <name type="scientific">Didymodactylos carnosus</name>
    <dbReference type="NCBI Taxonomy" id="1234261"/>
    <lineage>
        <taxon>Eukaryota</taxon>
        <taxon>Metazoa</taxon>
        <taxon>Spiralia</taxon>
        <taxon>Gnathifera</taxon>
        <taxon>Rotifera</taxon>
        <taxon>Eurotatoria</taxon>
        <taxon>Bdelloidea</taxon>
        <taxon>Philodinida</taxon>
        <taxon>Philodinidae</taxon>
        <taxon>Didymodactylos</taxon>
    </lineage>
</organism>
<dbReference type="SUPFAM" id="SSF103506">
    <property type="entry name" value="Mitochondrial carrier"/>
    <property type="match status" value="1"/>
</dbReference>
<dbReference type="InterPro" id="IPR002048">
    <property type="entry name" value="EF_hand_dom"/>
</dbReference>
<evidence type="ECO:0000256" key="1">
    <source>
        <dbReference type="ARBA" id="ARBA00004448"/>
    </source>
</evidence>
<dbReference type="Proteomes" id="UP000681722">
    <property type="component" value="Unassembled WGS sequence"/>
</dbReference>
<dbReference type="InterPro" id="IPR023395">
    <property type="entry name" value="MCP_dom_sf"/>
</dbReference>